<accession>A0A6S6TJ11</accession>
<keyword evidence="1" id="KW-0732">Signal</keyword>
<proteinExistence type="predicted"/>
<protein>
    <recommendedName>
        <fullName evidence="3">Secretion system C-terminal sorting domain-containing protein</fullName>
    </recommendedName>
</protein>
<evidence type="ECO:0000313" key="2">
    <source>
        <dbReference type="EMBL" id="CAA6816428.1"/>
    </source>
</evidence>
<feature type="signal peptide" evidence="1">
    <location>
        <begin position="1"/>
        <end position="25"/>
    </location>
</feature>
<feature type="chain" id="PRO_5028356590" description="Secretion system C-terminal sorting domain-containing protein" evidence="1">
    <location>
        <begin position="26"/>
        <end position="183"/>
    </location>
</feature>
<dbReference type="AlphaFoldDB" id="A0A6S6TJ11"/>
<evidence type="ECO:0000256" key="1">
    <source>
        <dbReference type="SAM" id="SignalP"/>
    </source>
</evidence>
<gene>
    <name evidence="2" type="ORF">HELGO_WM16926</name>
</gene>
<reference evidence="2" key="1">
    <citation type="submission" date="2020-01" db="EMBL/GenBank/DDBJ databases">
        <authorList>
            <person name="Meier V. D."/>
            <person name="Meier V D."/>
        </authorList>
    </citation>
    <scope>NUCLEOTIDE SEQUENCE</scope>
    <source>
        <strain evidence="2">HLG_WM_MAG_10</strain>
    </source>
</reference>
<dbReference type="EMBL" id="CACVAQ010000237">
    <property type="protein sequence ID" value="CAA6816428.1"/>
    <property type="molecule type" value="Genomic_DNA"/>
</dbReference>
<name>A0A6S6TJ11_9BACT</name>
<sequence length="183" mass="20148">MTKYTSLFMLGLFVLLFTVSCSDQTNTTNITIDTDITRSARGHSTQVNFQGQMVTLEAGDMIGVAKAMNADNADAQDIMNMNAALMGTEKEAQLLDVDFTMSDDPVENGMFIFGVETKDAKDLTLEMFDEEGFAMVANNKFEVTEGNNYKALNVQSLDAGSYNFRLKDDAGKELNRVVTVSEK</sequence>
<organism evidence="2">
    <name type="scientific">uncultured Aureispira sp</name>
    <dbReference type="NCBI Taxonomy" id="1331704"/>
    <lineage>
        <taxon>Bacteria</taxon>
        <taxon>Pseudomonadati</taxon>
        <taxon>Bacteroidota</taxon>
        <taxon>Saprospiria</taxon>
        <taxon>Saprospirales</taxon>
        <taxon>Saprospiraceae</taxon>
        <taxon>Aureispira</taxon>
        <taxon>environmental samples</taxon>
    </lineage>
</organism>
<evidence type="ECO:0008006" key="3">
    <source>
        <dbReference type="Google" id="ProtNLM"/>
    </source>
</evidence>
<dbReference type="PROSITE" id="PS51257">
    <property type="entry name" value="PROKAR_LIPOPROTEIN"/>
    <property type="match status" value="1"/>
</dbReference>